<reference evidence="2" key="2">
    <citation type="submission" date="2021-04" db="EMBL/GenBank/DDBJ databases">
        <authorList>
            <person name="Gilroy R."/>
        </authorList>
    </citation>
    <scope>NUCLEOTIDE SEQUENCE</scope>
    <source>
        <strain evidence="2">USAMLcec3-2134</strain>
    </source>
</reference>
<feature type="domain" description="DUF4130" evidence="1">
    <location>
        <begin position="89"/>
        <end position="256"/>
    </location>
</feature>
<accession>A0A9D2MRB7</accession>
<proteinExistence type="predicted"/>
<name>A0A9D2MRB7_9FIRM</name>
<evidence type="ECO:0000259" key="1">
    <source>
        <dbReference type="Pfam" id="PF13566"/>
    </source>
</evidence>
<dbReference type="Pfam" id="PF13566">
    <property type="entry name" value="DUF4130"/>
    <property type="match status" value="1"/>
</dbReference>
<gene>
    <name evidence="2" type="ORF">H9763_04710</name>
</gene>
<dbReference type="NCBIfam" id="TIGR03915">
    <property type="entry name" value="SAM_7_link_chp"/>
    <property type="match status" value="1"/>
</dbReference>
<evidence type="ECO:0000313" key="3">
    <source>
        <dbReference type="Proteomes" id="UP000886883"/>
    </source>
</evidence>
<dbReference type="InterPro" id="IPR025404">
    <property type="entry name" value="DUF4130"/>
</dbReference>
<dbReference type="EMBL" id="DWXE01000015">
    <property type="protein sequence ID" value="HJB90753.1"/>
    <property type="molecule type" value="Genomic_DNA"/>
</dbReference>
<organism evidence="2 3">
    <name type="scientific">Candidatus Eisenbergiella merdigallinarum</name>
    <dbReference type="NCBI Taxonomy" id="2838552"/>
    <lineage>
        <taxon>Bacteria</taxon>
        <taxon>Bacillati</taxon>
        <taxon>Bacillota</taxon>
        <taxon>Clostridia</taxon>
        <taxon>Lachnospirales</taxon>
        <taxon>Lachnospiraceae</taxon>
        <taxon>Eisenbergiella</taxon>
    </lineage>
</organism>
<comment type="caution">
    <text evidence="2">The sequence shown here is derived from an EMBL/GenBank/DDBJ whole genome shotgun (WGS) entry which is preliminary data.</text>
</comment>
<dbReference type="InterPro" id="IPR023875">
    <property type="entry name" value="DNA_repair_put"/>
</dbReference>
<sequence>MEEIILTCEDCAEGILTSVYRAYEWKLPRDRVRIQAGEADLCLFASYRNVKTEAALAKKVADTVKRRMGEELLEEIGYAMAARDGRKGTAVLRVIEAGLEGRIRRSLAEGLGDGWIRIAFELSRRVRNEVHRGMQFLRFREAEDGYLFALTEPKEDVTAFLMPHFSDRLPRENFIIVDTLRKTAGVHPAGKPWFLVRLEEGERERISGMTGRTTQEEKEIAELFCRFFHTIGIRERKNLRLQQQFLPLRFRGTMTEFDGQG</sequence>
<evidence type="ECO:0000313" key="2">
    <source>
        <dbReference type="EMBL" id="HJB90753.1"/>
    </source>
</evidence>
<protein>
    <submittedName>
        <fullName evidence="2">TIGR03915 family putative DNA repair protein</fullName>
    </submittedName>
</protein>
<dbReference type="AlphaFoldDB" id="A0A9D2MRB7"/>
<dbReference type="Proteomes" id="UP000886883">
    <property type="component" value="Unassembled WGS sequence"/>
</dbReference>
<reference evidence="2" key="1">
    <citation type="journal article" date="2021" name="PeerJ">
        <title>Extensive microbial diversity within the chicken gut microbiome revealed by metagenomics and culture.</title>
        <authorList>
            <person name="Gilroy R."/>
            <person name="Ravi A."/>
            <person name="Getino M."/>
            <person name="Pursley I."/>
            <person name="Horton D.L."/>
            <person name="Alikhan N.F."/>
            <person name="Baker D."/>
            <person name="Gharbi K."/>
            <person name="Hall N."/>
            <person name="Watson M."/>
            <person name="Adriaenssens E.M."/>
            <person name="Foster-Nyarko E."/>
            <person name="Jarju S."/>
            <person name="Secka A."/>
            <person name="Antonio M."/>
            <person name="Oren A."/>
            <person name="Chaudhuri R.R."/>
            <person name="La Ragione R."/>
            <person name="Hildebrand F."/>
            <person name="Pallen M.J."/>
        </authorList>
    </citation>
    <scope>NUCLEOTIDE SEQUENCE</scope>
    <source>
        <strain evidence="2">USAMLcec3-2134</strain>
    </source>
</reference>